<dbReference type="Proteomes" id="UP000008493">
    <property type="component" value="Unassembled WGS sequence"/>
</dbReference>
<dbReference type="AlphaFoldDB" id="K5XBN9"/>
<accession>K5XBN9</accession>
<dbReference type="EMBL" id="JH971389">
    <property type="protein sequence ID" value="EKM80522.1"/>
    <property type="molecule type" value="Genomic_DNA"/>
</dbReference>
<evidence type="ECO:0000313" key="1">
    <source>
        <dbReference type="EMBL" id="EKM80522.1"/>
    </source>
</evidence>
<dbReference type="GeneID" id="18826768"/>
<gene>
    <name evidence="1" type="ORF">AGABI1DRAFT_128199</name>
</gene>
<dbReference type="RefSeq" id="XP_007329640.1">
    <property type="nucleotide sequence ID" value="XM_007329578.1"/>
</dbReference>
<sequence length="221" mass="24390">MSRSRGEFQTVSPIPATKLSSLVLMEQFHLSSVLANPSCPVSRQWSGDNVWDTIYTATEAMEHMKQSTVLIGEVDIGNSALGPTGDYEDSIIPLEAAIYRFVLEAPHHFGCSPIKRALHVSGASTLEPLIQDGDGRVCLVHEIFRRDEDLKHASHVSKMECDSSTYREDHLAVNGLLEQGYEIVAPSVSFAPTGQQVFVKDFSQAMRNSLVEVSFTISHRV</sequence>
<dbReference type="OMA" id="TEAMEHM"/>
<proteinExistence type="predicted"/>
<dbReference type="InParanoid" id="K5XBN9"/>
<reference evidence="2" key="1">
    <citation type="journal article" date="2012" name="Proc. Natl. Acad. Sci. U.S.A.">
        <title>Genome sequence of the button mushroom Agaricus bisporus reveals mechanisms governing adaptation to a humic-rich ecological niche.</title>
        <authorList>
            <person name="Morin E."/>
            <person name="Kohler A."/>
            <person name="Baker A.R."/>
            <person name="Foulongne-Oriol M."/>
            <person name="Lombard V."/>
            <person name="Nagy L.G."/>
            <person name="Ohm R.A."/>
            <person name="Patyshakuliyeva A."/>
            <person name="Brun A."/>
            <person name="Aerts A.L."/>
            <person name="Bailey A.M."/>
            <person name="Billette C."/>
            <person name="Coutinho P.M."/>
            <person name="Deakin G."/>
            <person name="Doddapaneni H."/>
            <person name="Floudas D."/>
            <person name="Grimwood J."/>
            <person name="Hilden K."/>
            <person name="Kuees U."/>
            <person name="LaButti K.M."/>
            <person name="Lapidus A."/>
            <person name="Lindquist E.A."/>
            <person name="Lucas S.M."/>
            <person name="Murat C."/>
            <person name="Riley R.W."/>
            <person name="Salamov A.A."/>
            <person name="Schmutz J."/>
            <person name="Subramanian V."/>
            <person name="Woesten H.A.B."/>
            <person name="Xu J."/>
            <person name="Eastwood D.C."/>
            <person name="Foster G.D."/>
            <person name="Sonnenberg A.S."/>
            <person name="Cullen D."/>
            <person name="de Vries R.P."/>
            <person name="Lundell T."/>
            <person name="Hibbett D.S."/>
            <person name="Henrissat B."/>
            <person name="Burton K.S."/>
            <person name="Kerrigan R.W."/>
            <person name="Challen M.P."/>
            <person name="Grigoriev I.V."/>
            <person name="Martin F."/>
        </authorList>
    </citation>
    <scope>NUCLEOTIDE SEQUENCE [LARGE SCALE GENOMIC DNA]</scope>
    <source>
        <strain evidence="2">JB137-S8 / ATCC MYA-4627 / FGSC 10392</strain>
    </source>
</reference>
<dbReference type="KEGG" id="abp:AGABI1DRAFT128199"/>
<evidence type="ECO:0000313" key="2">
    <source>
        <dbReference type="Proteomes" id="UP000008493"/>
    </source>
</evidence>
<name>K5XBN9_AGABU</name>
<organism evidence="1 2">
    <name type="scientific">Agaricus bisporus var. burnettii (strain JB137-S8 / ATCC MYA-4627 / FGSC 10392)</name>
    <name type="common">White button mushroom</name>
    <dbReference type="NCBI Taxonomy" id="597362"/>
    <lineage>
        <taxon>Eukaryota</taxon>
        <taxon>Fungi</taxon>
        <taxon>Dikarya</taxon>
        <taxon>Basidiomycota</taxon>
        <taxon>Agaricomycotina</taxon>
        <taxon>Agaricomycetes</taxon>
        <taxon>Agaricomycetidae</taxon>
        <taxon>Agaricales</taxon>
        <taxon>Agaricineae</taxon>
        <taxon>Agaricaceae</taxon>
        <taxon>Agaricus</taxon>
    </lineage>
</organism>
<dbReference type="HOGENOM" id="CLU_1137734_0_0_1"/>
<keyword evidence="2" id="KW-1185">Reference proteome</keyword>
<protein>
    <submittedName>
        <fullName evidence="1">Uncharacterized protein</fullName>
    </submittedName>
</protein>